<reference evidence="12 13" key="1">
    <citation type="journal article" date="2019" name="G3 (Bethesda)">
        <title>Sequencing of a Wild Apple (Malus baccata) Genome Unravels the Differences Between Cultivated and Wild Apple Species Regarding Disease Resistance and Cold Tolerance.</title>
        <authorList>
            <person name="Chen X."/>
        </authorList>
    </citation>
    <scope>NUCLEOTIDE SEQUENCE [LARGE SCALE GENOMIC DNA]</scope>
    <source>
        <strain evidence="13">cv. Shandingzi</strain>
        <tissue evidence="12">Leaves</tissue>
    </source>
</reference>
<evidence type="ECO:0000256" key="7">
    <source>
        <dbReference type="ARBA" id="ARBA00023002"/>
    </source>
</evidence>
<dbReference type="SUPFAM" id="SSF48264">
    <property type="entry name" value="Cytochrome P450"/>
    <property type="match status" value="1"/>
</dbReference>
<evidence type="ECO:0000256" key="5">
    <source>
        <dbReference type="ARBA" id="ARBA00022723"/>
    </source>
</evidence>
<comment type="subcellular location">
    <subcellularLocation>
        <location evidence="1">Membrane</location>
        <topology evidence="1">Single-pass membrane protein</topology>
    </subcellularLocation>
</comment>
<evidence type="ECO:0000256" key="6">
    <source>
        <dbReference type="ARBA" id="ARBA00022989"/>
    </source>
</evidence>
<evidence type="ECO:0000256" key="10">
    <source>
        <dbReference type="ARBA" id="ARBA00023136"/>
    </source>
</evidence>
<sequence length="341" mass="39435">MIWFGDPVITLLSFLCLFILLALIKIFQTMVDSKSHSKFARFAGNQRRPSYRLVHGSTKEIVSMKNEAMGRPLNLSHDIQSTVQPHIHSWTKIYGRSFLQWYGTQAQLVIGGPELWKEILNNKERAYPKREPPPYVKKLLGDGLASTEGEKWGKLRKLANHAFHGDILRVSYADLQWKDHEGKEIEVFEEFRLLTSEVVSRTAFGSSYLEGKNVFEMLMKLFFFIFKHNFKLRFPGISKFFKTSNEVESKKIEKGIRYSILEIVKKREEKATSGGEDGFGSDFLGLLVKARHDANDKQRISVDYLVDECKTLYFAGQETTNTLLAWTVFLLAFHTDWQFEL</sequence>
<dbReference type="AlphaFoldDB" id="A0A540LAV7"/>
<evidence type="ECO:0000313" key="13">
    <source>
        <dbReference type="Proteomes" id="UP000315295"/>
    </source>
</evidence>
<dbReference type="GO" id="GO:0020037">
    <property type="term" value="F:heme binding"/>
    <property type="evidence" value="ECO:0007669"/>
    <property type="project" value="InterPro"/>
</dbReference>
<keyword evidence="5" id="KW-0479">Metal-binding</keyword>
<keyword evidence="13" id="KW-1185">Reference proteome</keyword>
<organism evidence="12 13">
    <name type="scientific">Malus baccata</name>
    <name type="common">Siberian crab apple</name>
    <name type="synonym">Pyrus baccata</name>
    <dbReference type="NCBI Taxonomy" id="106549"/>
    <lineage>
        <taxon>Eukaryota</taxon>
        <taxon>Viridiplantae</taxon>
        <taxon>Streptophyta</taxon>
        <taxon>Embryophyta</taxon>
        <taxon>Tracheophyta</taxon>
        <taxon>Spermatophyta</taxon>
        <taxon>Magnoliopsida</taxon>
        <taxon>eudicotyledons</taxon>
        <taxon>Gunneridae</taxon>
        <taxon>Pentapetalae</taxon>
        <taxon>rosids</taxon>
        <taxon>fabids</taxon>
        <taxon>Rosales</taxon>
        <taxon>Rosaceae</taxon>
        <taxon>Amygdaloideae</taxon>
        <taxon>Maleae</taxon>
        <taxon>Malus</taxon>
    </lineage>
</organism>
<keyword evidence="3" id="KW-0349">Heme</keyword>
<dbReference type="STRING" id="106549.A0A540LAV7"/>
<evidence type="ECO:0000256" key="8">
    <source>
        <dbReference type="ARBA" id="ARBA00023004"/>
    </source>
</evidence>
<keyword evidence="7" id="KW-0560">Oxidoreductase</keyword>
<dbReference type="PANTHER" id="PTHR24282:SF20">
    <property type="entry name" value="CYTOCHROME P450 CYP749A22-LIKE"/>
    <property type="match status" value="1"/>
</dbReference>
<dbReference type="GO" id="GO:0016020">
    <property type="term" value="C:membrane"/>
    <property type="evidence" value="ECO:0007669"/>
    <property type="project" value="UniProtKB-SubCell"/>
</dbReference>
<evidence type="ECO:0000256" key="9">
    <source>
        <dbReference type="ARBA" id="ARBA00023033"/>
    </source>
</evidence>
<dbReference type="Proteomes" id="UP000315295">
    <property type="component" value="Unassembled WGS sequence"/>
</dbReference>
<evidence type="ECO:0000256" key="4">
    <source>
        <dbReference type="ARBA" id="ARBA00022692"/>
    </source>
</evidence>
<evidence type="ECO:0000256" key="11">
    <source>
        <dbReference type="SAM" id="Phobius"/>
    </source>
</evidence>
<dbReference type="Pfam" id="PF00067">
    <property type="entry name" value="p450"/>
    <property type="match status" value="1"/>
</dbReference>
<dbReference type="GO" id="GO:0004497">
    <property type="term" value="F:monooxygenase activity"/>
    <property type="evidence" value="ECO:0007669"/>
    <property type="project" value="UniProtKB-KW"/>
</dbReference>
<name>A0A540LAV7_MALBA</name>
<dbReference type="InterPro" id="IPR036396">
    <property type="entry name" value="Cyt_P450_sf"/>
</dbReference>
<evidence type="ECO:0000256" key="2">
    <source>
        <dbReference type="ARBA" id="ARBA00010617"/>
    </source>
</evidence>
<comment type="similarity">
    <text evidence="2">Belongs to the cytochrome P450 family.</text>
</comment>
<feature type="transmembrane region" description="Helical" evidence="11">
    <location>
        <begin position="12"/>
        <end position="31"/>
    </location>
</feature>
<comment type="caution">
    <text evidence="12">The sequence shown here is derived from an EMBL/GenBank/DDBJ whole genome shotgun (WGS) entry which is preliminary data.</text>
</comment>
<dbReference type="GO" id="GO:0005506">
    <property type="term" value="F:iron ion binding"/>
    <property type="evidence" value="ECO:0007669"/>
    <property type="project" value="InterPro"/>
</dbReference>
<accession>A0A540LAV7</accession>
<evidence type="ECO:0008006" key="14">
    <source>
        <dbReference type="Google" id="ProtNLM"/>
    </source>
</evidence>
<dbReference type="PANTHER" id="PTHR24282">
    <property type="entry name" value="CYTOCHROME P450 FAMILY MEMBER"/>
    <property type="match status" value="1"/>
</dbReference>
<dbReference type="GO" id="GO:0016705">
    <property type="term" value="F:oxidoreductase activity, acting on paired donors, with incorporation or reduction of molecular oxygen"/>
    <property type="evidence" value="ECO:0007669"/>
    <property type="project" value="InterPro"/>
</dbReference>
<protein>
    <recommendedName>
        <fullName evidence="14">Cytochrome P450</fullName>
    </recommendedName>
</protein>
<evidence type="ECO:0000313" key="12">
    <source>
        <dbReference type="EMBL" id="TQD83614.1"/>
    </source>
</evidence>
<proteinExistence type="inferred from homology"/>
<gene>
    <name evidence="12" type="ORF">C1H46_030852</name>
</gene>
<keyword evidence="10 11" id="KW-0472">Membrane</keyword>
<keyword evidence="4 11" id="KW-0812">Transmembrane</keyword>
<dbReference type="EMBL" id="VIEB01000672">
    <property type="protein sequence ID" value="TQD83614.1"/>
    <property type="molecule type" value="Genomic_DNA"/>
</dbReference>
<keyword evidence="6 11" id="KW-1133">Transmembrane helix</keyword>
<evidence type="ECO:0000256" key="3">
    <source>
        <dbReference type="ARBA" id="ARBA00022617"/>
    </source>
</evidence>
<dbReference type="Gene3D" id="1.10.630.10">
    <property type="entry name" value="Cytochrome P450"/>
    <property type="match status" value="1"/>
</dbReference>
<keyword evidence="9" id="KW-0503">Monooxygenase</keyword>
<evidence type="ECO:0000256" key="1">
    <source>
        <dbReference type="ARBA" id="ARBA00004167"/>
    </source>
</evidence>
<dbReference type="InterPro" id="IPR050665">
    <property type="entry name" value="Cytochrome_P450_Monooxygen"/>
</dbReference>
<keyword evidence="8" id="KW-0408">Iron</keyword>
<dbReference type="InterPro" id="IPR001128">
    <property type="entry name" value="Cyt_P450"/>
</dbReference>